<feature type="domain" description="Putative collagen-binding" evidence="2">
    <location>
        <begin position="526"/>
        <end position="604"/>
    </location>
</feature>
<evidence type="ECO:0000259" key="2">
    <source>
        <dbReference type="Pfam" id="PF12904"/>
    </source>
</evidence>
<evidence type="ECO:0000259" key="3">
    <source>
        <dbReference type="Pfam" id="PF16586"/>
    </source>
</evidence>
<keyword evidence="1" id="KW-0732">Signal</keyword>
<feature type="chain" id="PRO_5045448778" evidence="1">
    <location>
        <begin position="23"/>
        <end position="609"/>
    </location>
</feature>
<dbReference type="Pfam" id="PF12904">
    <property type="entry name" value="Collagen_bind_2"/>
    <property type="match status" value="1"/>
</dbReference>
<dbReference type="Proteomes" id="UP001172083">
    <property type="component" value="Unassembled WGS sequence"/>
</dbReference>
<dbReference type="Gene3D" id="2.60.40.10">
    <property type="entry name" value="Immunoglobulins"/>
    <property type="match status" value="1"/>
</dbReference>
<gene>
    <name evidence="4" type="ORF">QQ020_24255</name>
</gene>
<evidence type="ECO:0000313" key="4">
    <source>
        <dbReference type="EMBL" id="MDN5215215.1"/>
    </source>
</evidence>
<feature type="domain" description="DUF5060" evidence="3">
    <location>
        <begin position="33"/>
        <end position="117"/>
    </location>
</feature>
<dbReference type="InterPro" id="IPR032260">
    <property type="entry name" value="DUF5060"/>
</dbReference>
<protein>
    <submittedName>
        <fullName evidence="4">DUF5060 domain-containing protein</fullName>
    </submittedName>
</protein>
<accession>A0ABT8LBR3</accession>
<dbReference type="RefSeq" id="WP_346760554.1">
    <property type="nucleotide sequence ID" value="NZ_JAUJEB010000006.1"/>
</dbReference>
<sequence>MSKSYKISTLLSLAMLCFISTAYSQKTLIQGELKKWHKVTLLFHGPQVSEQDAFNPFMNYRLNVNFTHAPSGKKYLVPGHFAADGEAANSSATSGNKWRVYFAPDEEGEWRYEVTFRKGTWVAVSDRDEAGGSGGFMDEEKGTFTVLPTDKTGRDLRAKGRLQYVGEPYLKFGETGEYFLKCGADAPENFLAYAEFDGNFQNDGHKDELVKNWEAHVKHWNEGDPTWQNGKGKGIIGAVNYLAGKGMNVFSFLTNNIEGDDRNVFPYTDYNTYDHFDVSKLDQWEIIFEHADKLGMFLHFKTLEVENQGLLDGGGVGANTKLYYRELISRFGHHLALNWNLGEENGEWMKKHPTPPQFTWQRLSMAAYFHDHDPYKHHIVIHNGNQFYDLLGPESHLTGISYQTHKPDFSTVHKSVLRWRKISQDAGKVWAIAVDEPGDAQHSLLPDSEDPAHDDARKNGLWGALMAGAWGTEWYFGYKHPHSDLTCQDYASRDLFWDQGRHALKFFQELEVPFWEMENHNELISNKDGYCFAKPGSTFVVYLKNGGTSDLELDADGGTYTITWFNPRTGKVESKPKSVEGKGKLSIGLPPVKKERQEDWVALVRKKVP</sequence>
<organism evidence="4 5">
    <name type="scientific">Agaribacillus aureus</name>
    <dbReference type="NCBI Taxonomy" id="3051825"/>
    <lineage>
        <taxon>Bacteria</taxon>
        <taxon>Pseudomonadati</taxon>
        <taxon>Bacteroidota</taxon>
        <taxon>Cytophagia</taxon>
        <taxon>Cytophagales</taxon>
        <taxon>Splendidivirgaceae</taxon>
        <taxon>Agaribacillus</taxon>
    </lineage>
</organism>
<name>A0ABT8LBR3_9BACT</name>
<dbReference type="Pfam" id="PF16586">
    <property type="entry name" value="DUF5060"/>
    <property type="match status" value="1"/>
</dbReference>
<feature type="signal peptide" evidence="1">
    <location>
        <begin position="1"/>
        <end position="22"/>
    </location>
</feature>
<evidence type="ECO:0000313" key="5">
    <source>
        <dbReference type="Proteomes" id="UP001172083"/>
    </source>
</evidence>
<dbReference type="Gene3D" id="3.20.20.80">
    <property type="entry name" value="Glycosidases"/>
    <property type="match status" value="1"/>
</dbReference>
<comment type="caution">
    <text evidence="4">The sequence shown here is derived from an EMBL/GenBank/DDBJ whole genome shotgun (WGS) entry which is preliminary data.</text>
</comment>
<dbReference type="InterPro" id="IPR013783">
    <property type="entry name" value="Ig-like_fold"/>
</dbReference>
<dbReference type="EMBL" id="JAUJEB010000006">
    <property type="protein sequence ID" value="MDN5215215.1"/>
    <property type="molecule type" value="Genomic_DNA"/>
</dbReference>
<dbReference type="InterPro" id="IPR024749">
    <property type="entry name" value="Collagen-bd_put"/>
</dbReference>
<proteinExistence type="predicted"/>
<reference evidence="4" key="1">
    <citation type="submission" date="2023-06" db="EMBL/GenBank/DDBJ databases">
        <title>Genomic of Agaribacillus aureum.</title>
        <authorList>
            <person name="Wang G."/>
        </authorList>
    </citation>
    <scope>NUCLEOTIDE SEQUENCE</scope>
    <source>
        <strain evidence="4">BMA12</strain>
    </source>
</reference>
<keyword evidence="5" id="KW-1185">Reference proteome</keyword>
<evidence type="ECO:0000256" key="1">
    <source>
        <dbReference type="SAM" id="SignalP"/>
    </source>
</evidence>